<proteinExistence type="predicted"/>
<name>A0A916W9U7_9HYPH</name>
<dbReference type="AlphaFoldDB" id="A0A916W9U7"/>
<organism evidence="1 2">
    <name type="scientific">Nitratireductor aestuarii</name>
    <dbReference type="NCBI Taxonomy" id="1735103"/>
    <lineage>
        <taxon>Bacteria</taxon>
        <taxon>Pseudomonadati</taxon>
        <taxon>Pseudomonadota</taxon>
        <taxon>Alphaproteobacteria</taxon>
        <taxon>Hyphomicrobiales</taxon>
        <taxon>Phyllobacteriaceae</taxon>
        <taxon>Nitratireductor</taxon>
    </lineage>
</organism>
<dbReference type="Proteomes" id="UP000636264">
    <property type="component" value="Unassembled WGS sequence"/>
</dbReference>
<evidence type="ECO:0000313" key="2">
    <source>
        <dbReference type="Proteomes" id="UP000636264"/>
    </source>
</evidence>
<dbReference type="EMBL" id="BMIF01000015">
    <property type="protein sequence ID" value="GGA78840.1"/>
    <property type="molecule type" value="Genomic_DNA"/>
</dbReference>
<keyword evidence="2" id="KW-1185">Reference proteome</keyword>
<protein>
    <submittedName>
        <fullName evidence="1">Uncharacterized protein</fullName>
    </submittedName>
</protein>
<dbReference type="RefSeq" id="WP_188722525.1">
    <property type="nucleotide sequence ID" value="NZ_BMIF01000015.1"/>
</dbReference>
<sequence>MSLDNVAAVLAALARLAPAELALLRDAEPFSAAFRLIEVNAPSGVPLSWIDWLEKSGDPSFTNALEIVRHGKDEWPVQPSTSDPSQVAAFVAALNRAQDNPLASERTAQALPFLVAWLQQDPAFPAPVMAPVYSSLLTLFALNSTRSGSVYESSQVLVEALLSVGISGAEYISLIADIDELTGQAFGIDLIYWVLDMIESFMRASAPDAKGRDAFLHSILAKAAPFSRRLSTLQRIAVKRLAGELGWSLDEVGVSVDSETNDDVSYRFEGLRMAGN</sequence>
<evidence type="ECO:0000313" key="1">
    <source>
        <dbReference type="EMBL" id="GGA78840.1"/>
    </source>
</evidence>
<accession>A0A916W9U7</accession>
<gene>
    <name evidence="1" type="ORF">GCM10011385_36220</name>
</gene>
<reference evidence="1" key="2">
    <citation type="submission" date="2020-09" db="EMBL/GenBank/DDBJ databases">
        <authorList>
            <person name="Sun Q."/>
            <person name="Zhou Y."/>
        </authorList>
    </citation>
    <scope>NUCLEOTIDE SEQUENCE</scope>
    <source>
        <strain evidence="1">CGMCC 1.15320</strain>
    </source>
</reference>
<comment type="caution">
    <text evidence="1">The sequence shown here is derived from an EMBL/GenBank/DDBJ whole genome shotgun (WGS) entry which is preliminary data.</text>
</comment>
<reference evidence="1" key="1">
    <citation type="journal article" date="2014" name="Int. J. Syst. Evol. Microbiol.">
        <title>Complete genome sequence of Corynebacterium casei LMG S-19264T (=DSM 44701T), isolated from a smear-ripened cheese.</title>
        <authorList>
            <consortium name="US DOE Joint Genome Institute (JGI-PGF)"/>
            <person name="Walter F."/>
            <person name="Albersmeier A."/>
            <person name="Kalinowski J."/>
            <person name="Ruckert C."/>
        </authorList>
    </citation>
    <scope>NUCLEOTIDE SEQUENCE</scope>
    <source>
        <strain evidence="1">CGMCC 1.15320</strain>
    </source>
</reference>